<evidence type="ECO:0000259" key="9">
    <source>
        <dbReference type="PROSITE" id="PS50042"/>
    </source>
</evidence>
<dbReference type="PANTHER" id="PTHR10217">
    <property type="entry name" value="VOLTAGE AND LIGAND GATED POTASSIUM CHANNEL"/>
    <property type="match status" value="1"/>
</dbReference>
<feature type="transmembrane region" description="Helical" evidence="8">
    <location>
        <begin position="573"/>
        <end position="593"/>
    </location>
</feature>
<dbReference type="EMBL" id="CAXAMN010000780">
    <property type="protein sequence ID" value="CAK8990696.1"/>
    <property type="molecule type" value="Genomic_DNA"/>
</dbReference>
<evidence type="ECO:0000256" key="5">
    <source>
        <dbReference type="ARBA" id="ARBA00023065"/>
    </source>
</evidence>
<dbReference type="InterPro" id="IPR000595">
    <property type="entry name" value="cNMP-bd_dom"/>
</dbReference>
<evidence type="ECO:0000256" key="2">
    <source>
        <dbReference type="ARBA" id="ARBA00022448"/>
    </source>
</evidence>
<feature type="compositionally biased region" description="Basic and acidic residues" evidence="7">
    <location>
        <begin position="276"/>
        <end position="285"/>
    </location>
</feature>
<evidence type="ECO:0000256" key="3">
    <source>
        <dbReference type="ARBA" id="ARBA00022692"/>
    </source>
</evidence>
<dbReference type="InterPro" id="IPR005821">
    <property type="entry name" value="Ion_trans_dom"/>
</dbReference>
<dbReference type="CDD" id="cd00038">
    <property type="entry name" value="CAP_ED"/>
    <property type="match status" value="1"/>
</dbReference>
<dbReference type="Pfam" id="PF00027">
    <property type="entry name" value="cNMP_binding"/>
    <property type="match status" value="1"/>
</dbReference>
<accession>A0ABP0HMC4</accession>
<name>A0ABP0HMC4_9DINO</name>
<keyword evidence="5" id="KW-0406">Ion transport</keyword>
<keyword evidence="2" id="KW-0813">Transport</keyword>
<dbReference type="PROSITE" id="PS50042">
    <property type="entry name" value="CNMP_BINDING_3"/>
    <property type="match status" value="1"/>
</dbReference>
<evidence type="ECO:0000256" key="1">
    <source>
        <dbReference type="ARBA" id="ARBA00004141"/>
    </source>
</evidence>
<dbReference type="GO" id="GO:0034220">
    <property type="term" value="P:monoatomic ion transmembrane transport"/>
    <property type="evidence" value="ECO:0007669"/>
    <property type="project" value="UniProtKB-KW"/>
</dbReference>
<keyword evidence="3 8" id="KW-0812">Transmembrane</keyword>
<dbReference type="InterPro" id="IPR050818">
    <property type="entry name" value="KCNH_animal-type"/>
</dbReference>
<dbReference type="Pfam" id="PF00520">
    <property type="entry name" value="Ion_trans"/>
    <property type="match status" value="1"/>
</dbReference>
<dbReference type="SUPFAM" id="SSF81324">
    <property type="entry name" value="Voltage-gated potassium channels"/>
    <property type="match status" value="1"/>
</dbReference>
<comment type="caution">
    <text evidence="10">The sequence shown here is derived from an EMBL/GenBank/DDBJ whole genome shotgun (WGS) entry which is preliminary data.</text>
</comment>
<dbReference type="InterPro" id="IPR018490">
    <property type="entry name" value="cNMP-bd_dom_sf"/>
</dbReference>
<feature type="transmembrane region" description="Helical" evidence="8">
    <location>
        <begin position="503"/>
        <end position="521"/>
    </location>
</feature>
<feature type="region of interest" description="Disordered" evidence="7">
    <location>
        <begin position="316"/>
        <end position="337"/>
    </location>
</feature>
<keyword evidence="6 8" id="KW-0472">Membrane</keyword>
<evidence type="ECO:0000313" key="10">
    <source>
        <dbReference type="EMBL" id="CAK8990696.1"/>
    </source>
</evidence>
<gene>
    <name evidence="10" type="ORF">CCMP2556_LOCUS2155</name>
</gene>
<reference evidence="10 11" key="1">
    <citation type="submission" date="2024-02" db="EMBL/GenBank/DDBJ databases">
        <authorList>
            <person name="Chen Y."/>
            <person name="Shah S."/>
            <person name="Dougan E. K."/>
            <person name="Thang M."/>
            <person name="Chan C."/>
        </authorList>
    </citation>
    <scope>NUCLEOTIDE SEQUENCE [LARGE SCALE GENOMIC DNA]</scope>
</reference>
<dbReference type="Gene3D" id="2.60.120.10">
    <property type="entry name" value="Jelly Rolls"/>
    <property type="match status" value="1"/>
</dbReference>
<keyword evidence="11" id="KW-1185">Reference proteome</keyword>
<dbReference type="InterPro" id="IPR014710">
    <property type="entry name" value="RmlC-like_jellyroll"/>
</dbReference>
<dbReference type="Gene3D" id="1.10.287.70">
    <property type="match status" value="1"/>
</dbReference>
<evidence type="ECO:0000256" key="6">
    <source>
        <dbReference type="ARBA" id="ARBA00023136"/>
    </source>
</evidence>
<feature type="compositionally biased region" description="Polar residues" evidence="7">
    <location>
        <begin position="248"/>
        <end position="257"/>
    </location>
</feature>
<feature type="compositionally biased region" description="Gly residues" evidence="7">
    <location>
        <begin position="195"/>
        <end position="204"/>
    </location>
</feature>
<proteinExistence type="predicted"/>
<dbReference type="PANTHER" id="PTHR10217:SF435">
    <property type="entry name" value="POTASSIUM VOLTAGE-GATED CHANNEL PROTEIN EAG"/>
    <property type="match status" value="1"/>
</dbReference>
<protein>
    <recommendedName>
        <fullName evidence="9">Cyclic nucleotide-binding domain-containing protein</fullName>
    </recommendedName>
</protein>
<dbReference type="SUPFAM" id="SSF51206">
    <property type="entry name" value="cAMP-binding domain-like"/>
    <property type="match status" value="1"/>
</dbReference>
<feature type="region of interest" description="Disordered" evidence="7">
    <location>
        <begin position="229"/>
        <end position="299"/>
    </location>
</feature>
<feature type="compositionally biased region" description="Basic and acidic residues" evidence="7">
    <location>
        <begin position="58"/>
        <end position="70"/>
    </location>
</feature>
<dbReference type="Proteomes" id="UP001642484">
    <property type="component" value="Unassembled WGS sequence"/>
</dbReference>
<evidence type="ECO:0000256" key="8">
    <source>
        <dbReference type="SAM" id="Phobius"/>
    </source>
</evidence>
<evidence type="ECO:0000313" key="11">
    <source>
        <dbReference type="Proteomes" id="UP001642484"/>
    </source>
</evidence>
<feature type="domain" description="Cyclic nucleotide-binding" evidence="9">
    <location>
        <begin position="719"/>
        <end position="779"/>
    </location>
</feature>
<feature type="region of interest" description="Disordered" evidence="7">
    <location>
        <begin position="1"/>
        <end position="23"/>
    </location>
</feature>
<evidence type="ECO:0000256" key="7">
    <source>
        <dbReference type="SAM" id="MobiDB-lite"/>
    </source>
</evidence>
<evidence type="ECO:0000256" key="4">
    <source>
        <dbReference type="ARBA" id="ARBA00022989"/>
    </source>
</evidence>
<feature type="region of interest" description="Disordered" evidence="7">
    <location>
        <begin position="58"/>
        <end position="77"/>
    </location>
</feature>
<sequence length="815" mass="91560">MAELKSALAQKGSPRKGKRVTIEAPFKADEEDLELTVISEMPGEIKVPKTLEKECYPKDLKEKMEKEKTRSTSPDQKTLQEQVEQLETGLAKCVADFRAQAEEVLMQHLDSLEEIQQSHDFEVANLMAENMLLREKLGLKSTEHVQSMMFQNIVPEPKKKAGRGNRAHAFRDDEDDKDAKKNAIPDPSALPPPAGHGGAGGGRGTVRKGGKNQPQGSWQAFMAWVPLSSSMQQAEPWKPLPQGEIAASGQSQKSSRQVMKRREPSGEPTAILPGTPDERPHKKGEDDDSDSDSGSAQAGEEQFELLELWRASQKQAKKMKRGSQAETESSMPFREEEDEYEEPVAHGWILNPDSNARISWDLGSLVMVLYDMVMIPMQAYTLPENIFLDFMEWTTRLFWTLDILWSCFTGVVMADGSVEYDIKIILKRYAKTWLTMDLIIVLSDWSEVVFSSGGVAMLSFARTTRIVRIVRLLRLVRMQEIMANVTERIQSETLGPLLQVSKVLIILLTISHFTGCLWFAIGARETTEDTWVKSLGYNNDTVDSQYLASLHWAIAQFSGGMDEISPASPLERLFAVAVQTTIFVIALVMLGVFTSGLTQQYIIGGSGARQLATLKRYLKQNNVSKATTKRVCRNAKHAISGDLTPESVELLHVISEPLKVELSFDMYSQVLMWHPFFLELLQENSPLMRPICHRAMSMLLLSSTDIIFNLGEEPSEPKMYIVVSGTLEYTDSYGEVTAVGERRHLAEAVLWTNWKHRGTLAAVSDVKLAMLDAQNFHDLCQRFMRRSEAALKILGYATQFIDELNKSEFKSDLDH</sequence>
<comment type="subcellular location">
    <subcellularLocation>
        <location evidence="1">Membrane</location>
        <topology evidence="1">Multi-pass membrane protein</topology>
    </subcellularLocation>
</comment>
<keyword evidence="4 8" id="KW-1133">Transmembrane helix</keyword>
<organism evidence="10 11">
    <name type="scientific">Durusdinium trenchii</name>
    <dbReference type="NCBI Taxonomy" id="1381693"/>
    <lineage>
        <taxon>Eukaryota</taxon>
        <taxon>Sar</taxon>
        <taxon>Alveolata</taxon>
        <taxon>Dinophyceae</taxon>
        <taxon>Suessiales</taxon>
        <taxon>Symbiodiniaceae</taxon>
        <taxon>Durusdinium</taxon>
    </lineage>
</organism>
<feature type="region of interest" description="Disordered" evidence="7">
    <location>
        <begin position="151"/>
        <end position="215"/>
    </location>
</feature>